<dbReference type="Pfam" id="PF00581">
    <property type="entry name" value="Rhodanese"/>
    <property type="match status" value="1"/>
</dbReference>
<dbReference type="Proteomes" id="UP000184304">
    <property type="component" value="Unassembled WGS sequence"/>
</dbReference>
<dbReference type="STRING" id="767770.A0A1L9N043"/>
<proteinExistence type="predicted"/>
<keyword evidence="1" id="KW-0808">Transferase</keyword>
<dbReference type="PROSITE" id="PS50206">
    <property type="entry name" value="RHODANESE_3"/>
    <property type="match status" value="2"/>
</dbReference>
<dbReference type="CDD" id="cd01448">
    <property type="entry name" value="TST_Repeat_1"/>
    <property type="match status" value="1"/>
</dbReference>
<dbReference type="EMBL" id="KV878204">
    <property type="protein sequence ID" value="OJI82465.1"/>
    <property type="molecule type" value="Genomic_DNA"/>
</dbReference>
<evidence type="ECO:0000313" key="4">
    <source>
        <dbReference type="EMBL" id="OJI82465.1"/>
    </source>
</evidence>
<feature type="domain" description="Rhodanese" evidence="3">
    <location>
        <begin position="184"/>
        <end position="300"/>
    </location>
</feature>
<dbReference type="InterPro" id="IPR001763">
    <property type="entry name" value="Rhodanese-like_dom"/>
</dbReference>
<accession>A0A1L9N043</accession>
<organism evidence="4 5">
    <name type="scientific">Aspergillus tubingensis (strain CBS 134.48)</name>
    <dbReference type="NCBI Taxonomy" id="767770"/>
    <lineage>
        <taxon>Eukaryota</taxon>
        <taxon>Fungi</taxon>
        <taxon>Dikarya</taxon>
        <taxon>Ascomycota</taxon>
        <taxon>Pezizomycotina</taxon>
        <taxon>Eurotiomycetes</taxon>
        <taxon>Eurotiomycetidae</taxon>
        <taxon>Eurotiales</taxon>
        <taxon>Aspergillaceae</taxon>
        <taxon>Aspergillus</taxon>
        <taxon>Aspergillus subgen. Circumdati</taxon>
    </lineage>
</organism>
<name>A0A1L9N043_ASPTC</name>
<dbReference type="SUPFAM" id="SSF52821">
    <property type="entry name" value="Rhodanese/Cell cycle control phosphatase"/>
    <property type="match status" value="2"/>
</dbReference>
<dbReference type="PANTHER" id="PTHR11364:SF27">
    <property type="entry name" value="SULFURTRANSFERASE"/>
    <property type="match status" value="1"/>
</dbReference>
<dbReference type="VEuPathDB" id="FungiDB:ASPTUDRAFT_43718"/>
<keyword evidence="2" id="KW-0677">Repeat</keyword>
<dbReference type="GO" id="GO:0004792">
    <property type="term" value="F:thiosulfate-cyanide sulfurtransferase activity"/>
    <property type="evidence" value="ECO:0007669"/>
    <property type="project" value="TreeGrafter"/>
</dbReference>
<evidence type="ECO:0000256" key="2">
    <source>
        <dbReference type="ARBA" id="ARBA00022737"/>
    </source>
</evidence>
<dbReference type="GO" id="GO:0005739">
    <property type="term" value="C:mitochondrion"/>
    <property type="evidence" value="ECO:0007669"/>
    <property type="project" value="TreeGrafter"/>
</dbReference>
<sequence>MNPFTSLLISPAELHHHLSKALPTLSRIIPVAAGNGAALASFETRHVPNSIFFNLDAVKDTTSYYPMMLPSATQFATYMTERGICKDDILVIYDTFETGLRLSPRLAWTCRHFGHRDVHILDNFPQYVSEGFPVASGALATSAAAGGSEVEAGGYPESQEINAGNVVSFEELKQMIKAQRDGNGAQEFQILDARPKDLFTGNTGAGADASVRLGHMPSAINVPFASVLGSDKTFLSAEELRDVFTRAGVREGVPAVLTCNTGVTATALDSALRAAGLRVDTKLYDGSWSEWADRAEDDMVVS</sequence>
<dbReference type="InterPro" id="IPR045078">
    <property type="entry name" value="TST/MPST-like"/>
</dbReference>
<dbReference type="OrthoDB" id="270167at2759"/>
<reference evidence="5" key="1">
    <citation type="journal article" date="2017" name="Genome Biol.">
        <title>Comparative genomics reveals high biological diversity and specific adaptations in the industrially and medically important fungal genus Aspergillus.</title>
        <authorList>
            <person name="de Vries R.P."/>
            <person name="Riley R."/>
            <person name="Wiebenga A."/>
            <person name="Aguilar-Osorio G."/>
            <person name="Amillis S."/>
            <person name="Uchima C.A."/>
            <person name="Anderluh G."/>
            <person name="Asadollahi M."/>
            <person name="Askin M."/>
            <person name="Barry K."/>
            <person name="Battaglia E."/>
            <person name="Bayram O."/>
            <person name="Benocci T."/>
            <person name="Braus-Stromeyer S.A."/>
            <person name="Caldana C."/>
            <person name="Canovas D."/>
            <person name="Cerqueira G.C."/>
            <person name="Chen F."/>
            <person name="Chen W."/>
            <person name="Choi C."/>
            <person name="Clum A."/>
            <person name="Dos Santos R.A."/>
            <person name="Damasio A.R."/>
            <person name="Diallinas G."/>
            <person name="Emri T."/>
            <person name="Fekete E."/>
            <person name="Flipphi M."/>
            <person name="Freyberg S."/>
            <person name="Gallo A."/>
            <person name="Gournas C."/>
            <person name="Habgood R."/>
            <person name="Hainaut M."/>
            <person name="Harispe M.L."/>
            <person name="Henrissat B."/>
            <person name="Hilden K.S."/>
            <person name="Hope R."/>
            <person name="Hossain A."/>
            <person name="Karabika E."/>
            <person name="Karaffa L."/>
            <person name="Karanyi Z."/>
            <person name="Krasevec N."/>
            <person name="Kuo A."/>
            <person name="Kusch H."/>
            <person name="LaButti K."/>
            <person name="Lagendijk E.L."/>
            <person name="Lapidus A."/>
            <person name="Levasseur A."/>
            <person name="Lindquist E."/>
            <person name="Lipzen A."/>
            <person name="Logrieco A.F."/>
            <person name="MacCabe A."/>
            <person name="Maekelae M.R."/>
            <person name="Malavazi I."/>
            <person name="Melin P."/>
            <person name="Meyer V."/>
            <person name="Mielnichuk N."/>
            <person name="Miskei M."/>
            <person name="Molnar A.P."/>
            <person name="Mule G."/>
            <person name="Ngan C.Y."/>
            <person name="Orejas M."/>
            <person name="Orosz E."/>
            <person name="Ouedraogo J.P."/>
            <person name="Overkamp K.M."/>
            <person name="Park H.-S."/>
            <person name="Perrone G."/>
            <person name="Piumi F."/>
            <person name="Punt P.J."/>
            <person name="Ram A.F."/>
            <person name="Ramon A."/>
            <person name="Rauscher S."/>
            <person name="Record E."/>
            <person name="Riano-Pachon D.M."/>
            <person name="Robert V."/>
            <person name="Roehrig J."/>
            <person name="Ruller R."/>
            <person name="Salamov A."/>
            <person name="Salih N.S."/>
            <person name="Samson R.A."/>
            <person name="Sandor E."/>
            <person name="Sanguinetti M."/>
            <person name="Schuetze T."/>
            <person name="Sepcic K."/>
            <person name="Shelest E."/>
            <person name="Sherlock G."/>
            <person name="Sophianopoulou V."/>
            <person name="Squina F.M."/>
            <person name="Sun H."/>
            <person name="Susca A."/>
            <person name="Todd R.B."/>
            <person name="Tsang A."/>
            <person name="Unkles S.E."/>
            <person name="van de Wiele N."/>
            <person name="van Rossen-Uffink D."/>
            <person name="Oliveira J.V."/>
            <person name="Vesth T.C."/>
            <person name="Visser J."/>
            <person name="Yu J.-H."/>
            <person name="Zhou M."/>
            <person name="Andersen M.R."/>
            <person name="Archer D.B."/>
            <person name="Baker S.E."/>
            <person name="Benoit I."/>
            <person name="Brakhage A.A."/>
            <person name="Braus G.H."/>
            <person name="Fischer R."/>
            <person name="Frisvad J.C."/>
            <person name="Goldman G.H."/>
            <person name="Houbraken J."/>
            <person name="Oakley B."/>
            <person name="Pocsi I."/>
            <person name="Scazzocchio C."/>
            <person name="Seiboth B."/>
            <person name="vanKuyk P.A."/>
            <person name="Wortman J."/>
            <person name="Dyer P.S."/>
            <person name="Grigoriev I.V."/>
        </authorList>
    </citation>
    <scope>NUCLEOTIDE SEQUENCE [LARGE SCALE GENOMIC DNA]</scope>
    <source>
        <strain evidence="5">CBS 134.48</strain>
    </source>
</reference>
<keyword evidence="5" id="KW-1185">Reference proteome</keyword>
<evidence type="ECO:0000313" key="5">
    <source>
        <dbReference type="Proteomes" id="UP000184304"/>
    </source>
</evidence>
<evidence type="ECO:0000259" key="3">
    <source>
        <dbReference type="PROSITE" id="PS50206"/>
    </source>
</evidence>
<evidence type="ECO:0000256" key="1">
    <source>
        <dbReference type="ARBA" id="ARBA00022679"/>
    </source>
</evidence>
<dbReference type="Gene3D" id="3.40.250.10">
    <property type="entry name" value="Rhodanese-like domain"/>
    <property type="match status" value="2"/>
</dbReference>
<dbReference type="AlphaFoldDB" id="A0A1L9N043"/>
<protein>
    <recommendedName>
        <fullName evidence="3">Rhodanese domain-containing protein</fullName>
    </recommendedName>
</protein>
<dbReference type="PANTHER" id="PTHR11364">
    <property type="entry name" value="THIOSULFATE SULFERTANSFERASE"/>
    <property type="match status" value="1"/>
</dbReference>
<dbReference type="OMA" id="SPRAYWI"/>
<gene>
    <name evidence="4" type="ORF">ASPTUDRAFT_43718</name>
</gene>
<dbReference type="InterPro" id="IPR036873">
    <property type="entry name" value="Rhodanese-like_dom_sf"/>
</dbReference>
<feature type="domain" description="Rhodanese" evidence="3">
    <location>
        <begin position="42"/>
        <end position="136"/>
    </location>
</feature>
<dbReference type="CDD" id="cd01449">
    <property type="entry name" value="TST_Repeat_2"/>
    <property type="match status" value="1"/>
</dbReference>
<dbReference type="SMART" id="SM00450">
    <property type="entry name" value="RHOD"/>
    <property type="match status" value="2"/>
</dbReference>